<evidence type="ECO:0000313" key="2">
    <source>
        <dbReference type="EMBL" id="ACN34542.1"/>
    </source>
</evidence>
<evidence type="ECO:0000256" key="1">
    <source>
        <dbReference type="SAM" id="MobiDB-lite"/>
    </source>
</evidence>
<protein>
    <submittedName>
        <fullName evidence="2">Uncharacterized protein</fullName>
    </submittedName>
</protein>
<dbReference type="AlphaFoldDB" id="C0PH76"/>
<feature type="region of interest" description="Disordered" evidence="1">
    <location>
        <begin position="25"/>
        <end position="44"/>
    </location>
</feature>
<proteinExistence type="evidence at transcript level"/>
<sequence length="239" mass="27072">MGRNHGGCMGQRVTKLLQLHRVRHVAEQPRRPAPRARSARLRGDRRPRVLLASLHAHRGTGRRGRHAVHHVQAIWACRQQTRVRCYLLDANRNDTSCARYYITCAYVYVQMGADQGREGGQEGVRVRAEQHHGRVPGHPAAHAGDREGHAGQPARRGGHLRLWARRDANQMAQAERRRVAVPTHLAAEDQPPVLHVLQPGQRAIACLCMGQVREGGRRRLLRGAAQGQDHHAFRRWLRR</sequence>
<dbReference type="EMBL" id="BT067645">
    <property type="protein sequence ID" value="ACN34542.1"/>
    <property type="molecule type" value="mRNA"/>
</dbReference>
<accession>C0PH76</accession>
<reference evidence="2" key="1">
    <citation type="journal article" date="2009" name="PLoS Genet.">
        <title>Sequencing, mapping, and analysis of 27,455 maize full-length cDNAs.</title>
        <authorList>
            <person name="Soderlund C."/>
            <person name="Descour A."/>
            <person name="Kudrna D."/>
            <person name="Bomhoff M."/>
            <person name="Boyd L."/>
            <person name="Currie J."/>
            <person name="Angelova A."/>
            <person name="Collura K."/>
            <person name="Wissotski M."/>
            <person name="Ashley E."/>
            <person name="Morrow D."/>
            <person name="Fernandes J."/>
            <person name="Walbot V."/>
            <person name="Yu Y."/>
        </authorList>
    </citation>
    <scope>NUCLEOTIDE SEQUENCE</scope>
    <source>
        <strain evidence="2">B73</strain>
    </source>
</reference>
<feature type="region of interest" description="Disordered" evidence="1">
    <location>
        <begin position="131"/>
        <end position="154"/>
    </location>
</feature>
<organism evidence="2">
    <name type="scientific">Zea mays</name>
    <name type="common">Maize</name>
    <dbReference type="NCBI Taxonomy" id="4577"/>
    <lineage>
        <taxon>Eukaryota</taxon>
        <taxon>Viridiplantae</taxon>
        <taxon>Streptophyta</taxon>
        <taxon>Embryophyta</taxon>
        <taxon>Tracheophyta</taxon>
        <taxon>Spermatophyta</taxon>
        <taxon>Magnoliopsida</taxon>
        <taxon>Liliopsida</taxon>
        <taxon>Poales</taxon>
        <taxon>Poaceae</taxon>
        <taxon>PACMAD clade</taxon>
        <taxon>Panicoideae</taxon>
        <taxon>Andropogonodae</taxon>
        <taxon>Andropogoneae</taxon>
        <taxon>Tripsacinae</taxon>
        <taxon>Zea</taxon>
    </lineage>
</organism>
<name>C0PH76_MAIZE</name>